<dbReference type="KEGG" id="cai:Caci_4132"/>
<accession>C7QGF1</accession>
<dbReference type="EMBL" id="CP001700">
    <property type="protein sequence ID" value="ACU72996.1"/>
    <property type="molecule type" value="Genomic_DNA"/>
</dbReference>
<dbReference type="AlphaFoldDB" id="C7QGF1"/>
<name>C7QGF1_CATAD</name>
<organism evidence="1 2">
    <name type="scientific">Catenulispora acidiphila (strain DSM 44928 / JCM 14897 / NBRC 102108 / NRRL B-24433 / ID139908)</name>
    <dbReference type="NCBI Taxonomy" id="479433"/>
    <lineage>
        <taxon>Bacteria</taxon>
        <taxon>Bacillati</taxon>
        <taxon>Actinomycetota</taxon>
        <taxon>Actinomycetes</taxon>
        <taxon>Catenulisporales</taxon>
        <taxon>Catenulisporaceae</taxon>
        <taxon>Catenulispora</taxon>
    </lineage>
</organism>
<dbReference type="Proteomes" id="UP000000851">
    <property type="component" value="Chromosome"/>
</dbReference>
<proteinExistence type="predicted"/>
<reference evidence="1 2" key="1">
    <citation type="journal article" date="2009" name="Stand. Genomic Sci.">
        <title>Complete genome sequence of Catenulispora acidiphila type strain (ID 139908).</title>
        <authorList>
            <person name="Copeland A."/>
            <person name="Lapidus A."/>
            <person name="Glavina Del Rio T."/>
            <person name="Nolan M."/>
            <person name="Lucas S."/>
            <person name="Chen F."/>
            <person name="Tice H."/>
            <person name="Cheng J.F."/>
            <person name="Bruce D."/>
            <person name="Goodwin L."/>
            <person name="Pitluck S."/>
            <person name="Mikhailova N."/>
            <person name="Pati A."/>
            <person name="Ivanova N."/>
            <person name="Mavromatis K."/>
            <person name="Chen A."/>
            <person name="Palaniappan K."/>
            <person name="Chain P."/>
            <person name="Land M."/>
            <person name="Hauser L."/>
            <person name="Chang Y.J."/>
            <person name="Jeffries C.D."/>
            <person name="Chertkov O."/>
            <person name="Brettin T."/>
            <person name="Detter J.C."/>
            <person name="Han C."/>
            <person name="Ali Z."/>
            <person name="Tindall B.J."/>
            <person name="Goker M."/>
            <person name="Bristow J."/>
            <person name="Eisen J.A."/>
            <person name="Markowitz V."/>
            <person name="Hugenholtz P."/>
            <person name="Kyrpides N.C."/>
            <person name="Klenk H.P."/>
        </authorList>
    </citation>
    <scope>NUCLEOTIDE SEQUENCE [LARGE SCALE GENOMIC DNA]</scope>
    <source>
        <strain evidence="2">DSM 44928 / JCM 14897 / NBRC 102108 / NRRL B-24433 / ID139908</strain>
    </source>
</reference>
<dbReference type="InParanoid" id="C7QGF1"/>
<sequence length="37" mass="3649">MAAVGSGREIGECALHSPAPYDAVQAVLTAYAASLAS</sequence>
<keyword evidence="2" id="KW-1185">Reference proteome</keyword>
<gene>
    <name evidence="1" type="ordered locus">Caci_4132</name>
</gene>
<evidence type="ECO:0000313" key="2">
    <source>
        <dbReference type="Proteomes" id="UP000000851"/>
    </source>
</evidence>
<dbReference type="STRING" id="479433.Caci_4132"/>
<protein>
    <submittedName>
        <fullName evidence="1">Uncharacterized protein</fullName>
    </submittedName>
</protein>
<evidence type="ECO:0000313" key="1">
    <source>
        <dbReference type="EMBL" id="ACU72996.1"/>
    </source>
</evidence>
<dbReference type="HOGENOM" id="CLU_3341851_0_0_11"/>